<evidence type="ECO:0000313" key="3">
    <source>
        <dbReference type="WBParaSite" id="TCNE_0001115501-mRNA-1"/>
    </source>
</evidence>
<sequence>MPGSRDGSSLGRSLDGVTIKAGVRAGANSSQMVGPGRVHCWRSKGCRSVELAGRLQLGYDERVNCINSNLARNRDDDSTPVRRAAFATRVPYNRSPLRALVCRS</sequence>
<gene>
    <name evidence="1" type="ORF">TCNE_LOCUS11155</name>
</gene>
<dbReference type="AlphaFoldDB" id="A0A183URN5"/>
<dbReference type="WBParaSite" id="TCNE_0001115501-mRNA-1">
    <property type="protein sequence ID" value="TCNE_0001115501-mRNA-1"/>
    <property type="gene ID" value="TCNE_0001115501"/>
</dbReference>
<protein>
    <submittedName>
        <fullName evidence="3">Porin</fullName>
    </submittedName>
</protein>
<reference evidence="3" key="1">
    <citation type="submission" date="2016-06" db="UniProtKB">
        <authorList>
            <consortium name="WormBaseParasite"/>
        </authorList>
    </citation>
    <scope>IDENTIFICATION</scope>
</reference>
<dbReference type="Proteomes" id="UP000050794">
    <property type="component" value="Unassembled WGS sequence"/>
</dbReference>
<accession>A0A183URN5</accession>
<name>A0A183URN5_TOXCA</name>
<proteinExistence type="predicted"/>
<keyword evidence="2" id="KW-1185">Reference proteome</keyword>
<evidence type="ECO:0000313" key="2">
    <source>
        <dbReference type="Proteomes" id="UP000050794"/>
    </source>
</evidence>
<dbReference type="EMBL" id="UYWY01020759">
    <property type="protein sequence ID" value="VDM42476.1"/>
    <property type="molecule type" value="Genomic_DNA"/>
</dbReference>
<evidence type="ECO:0000313" key="1">
    <source>
        <dbReference type="EMBL" id="VDM42476.1"/>
    </source>
</evidence>
<organism evidence="2 3">
    <name type="scientific">Toxocara canis</name>
    <name type="common">Canine roundworm</name>
    <dbReference type="NCBI Taxonomy" id="6265"/>
    <lineage>
        <taxon>Eukaryota</taxon>
        <taxon>Metazoa</taxon>
        <taxon>Ecdysozoa</taxon>
        <taxon>Nematoda</taxon>
        <taxon>Chromadorea</taxon>
        <taxon>Rhabditida</taxon>
        <taxon>Spirurina</taxon>
        <taxon>Ascaridomorpha</taxon>
        <taxon>Ascaridoidea</taxon>
        <taxon>Toxocaridae</taxon>
        <taxon>Toxocara</taxon>
    </lineage>
</organism>
<reference evidence="1 2" key="2">
    <citation type="submission" date="2018-11" db="EMBL/GenBank/DDBJ databases">
        <authorList>
            <consortium name="Pathogen Informatics"/>
        </authorList>
    </citation>
    <scope>NUCLEOTIDE SEQUENCE [LARGE SCALE GENOMIC DNA]</scope>
</reference>